<dbReference type="GO" id="GO:0005524">
    <property type="term" value="F:ATP binding"/>
    <property type="evidence" value="ECO:0007669"/>
    <property type="project" value="UniProtKB-KW"/>
</dbReference>
<evidence type="ECO:0000313" key="18">
    <source>
        <dbReference type="Proteomes" id="UP001187531"/>
    </source>
</evidence>
<evidence type="ECO:0000313" key="17">
    <source>
        <dbReference type="EMBL" id="KAK2702670.1"/>
    </source>
</evidence>
<evidence type="ECO:0000256" key="4">
    <source>
        <dbReference type="ARBA" id="ARBA00008805"/>
    </source>
</evidence>
<feature type="domain" description="Pyridoxamine kinase/Phosphomethylpyrimidine kinase" evidence="15">
    <location>
        <begin position="95"/>
        <end position="162"/>
    </location>
</feature>
<comment type="pathway">
    <text evidence="2">Cofactor metabolism; pyridoxal 5'-phosphate salvage; pyridoxine 5'-phosphate from pyridoxine: step 1/1.</text>
</comment>
<dbReference type="SUPFAM" id="SSF53613">
    <property type="entry name" value="Ribokinase-like"/>
    <property type="match status" value="1"/>
</dbReference>
<dbReference type="GO" id="GO:0005829">
    <property type="term" value="C:cytosol"/>
    <property type="evidence" value="ECO:0007669"/>
    <property type="project" value="TreeGrafter"/>
</dbReference>
<organism evidence="17 18">
    <name type="scientific">Artemia franciscana</name>
    <name type="common">Brine shrimp</name>
    <name type="synonym">Artemia sanfranciscana</name>
    <dbReference type="NCBI Taxonomy" id="6661"/>
    <lineage>
        <taxon>Eukaryota</taxon>
        <taxon>Metazoa</taxon>
        <taxon>Ecdysozoa</taxon>
        <taxon>Arthropoda</taxon>
        <taxon>Crustacea</taxon>
        <taxon>Branchiopoda</taxon>
        <taxon>Anostraca</taxon>
        <taxon>Artemiidae</taxon>
        <taxon>Artemia</taxon>
    </lineage>
</organism>
<evidence type="ECO:0000256" key="7">
    <source>
        <dbReference type="ARBA" id="ARBA00022679"/>
    </source>
</evidence>
<evidence type="ECO:0000256" key="13">
    <source>
        <dbReference type="ARBA" id="ARBA00047377"/>
    </source>
</evidence>
<evidence type="ECO:0000256" key="12">
    <source>
        <dbReference type="ARBA" id="ARBA00047310"/>
    </source>
</evidence>
<dbReference type="InterPro" id="IPR029056">
    <property type="entry name" value="Ribokinase-like"/>
</dbReference>
<comment type="pathway">
    <text evidence="1">Cofactor metabolism; pyridoxal 5'-phosphate salvage; pyridoxamine 5'-phosphate from pyridoxamine: step 1/1.</text>
</comment>
<keyword evidence="8" id="KW-0547">Nucleotide-binding</keyword>
<keyword evidence="7" id="KW-0808">Transferase</keyword>
<dbReference type="InterPro" id="IPR013749">
    <property type="entry name" value="PM/HMP-P_kinase-1"/>
</dbReference>
<evidence type="ECO:0000256" key="14">
    <source>
        <dbReference type="ARBA" id="ARBA00048524"/>
    </source>
</evidence>
<comment type="pathway">
    <text evidence="3">Cofactor metabolism; pyridoxal 5'-phosphate salvage; pyridoxal 5'-phosphate from pyridoxal: step 1/1.</text>
</comment>
<name>A0AA88H1Z7_ARTSF</name>
<dbReference type="PANTHER" id="PTHR10534:SF2">
    <property type="entry name" value="PYRIDOXAL KINASE"/>
    <property type="match status" value="1"/>
</dbReference>
<protein>
    <recommendedName>
        <fullName evidence="6">Pyridoxal kinase</fullName>
        <ecNumber evidence="5">2.7.1.35</ecNumber>
    </recommendedName>
    <alternativeName>
        <fullName evidence="11">Pyridoxine kinase</fullName>
    </alternativeName>
</protein>
<dbReference type="Pfam" id="PF08543">
    <property type="entry name" value="Phos_pyr_kin"/>
    <property type="match status" value="1"/>
</dbReference>
<comment type="caution">
    <text evidence="17">The sequence shown here is derived from an EMBL/GenBank/DDBJ whole genome shotgun (WGS) entry which is preliminary data.</text>
</comment>
<evidence type="ECO:0000259" key="16">
    <source>
        <dbReference type="Pfam" id="PF10607"/>
    </source>
</evidence>
<keyword evidence="10" id="KW-0067">ATP-binding</keyword>
<evidence type="ECO:0000256" key="9">
    <source>
        <dbReference type="ARBA" id="ARBA00022777"/>
    </source>
</evidence>
<dbReference type="EMBL" id="JAVRJZ010000198">
    <property type="protein sequence ID" value="KAK2702670.1"/>
    <property type="molecule type" value="Genomic_DNA"/>
</dbReference>
<dbReference type="GO" id="GO:0008478">
    <property type="term" value="F:pyridoxal kinase activity"/>
    <property type="evidence" value="ECO:0007669"/>
    <property type="project" value="UniProtKB-EC"/>
</dbReference>
<keyword evidence="9" id="KW-0418">Kinase</keyword>
<dbReference type="EC" id="2.7.1.35" evidence="5"/>
<comment type="catalytic activity">
    <reaction evidence="13">
        <text>pyridoxal + ATP = pyridoxal 5'-phosphate + ADP + H(+)</text>
        <dbReference type="Rhea" id="RHEA:10224"/>
        <dbReference type="ChEBI" id="CHEBI:15378"/>
        <dbReference type="ChEBI" id="CHEBI:17310"/>
        <dbReference type="ChEBI" id="CHEBI:30616"/>
        <dbReference type="ChEBI" id="CHEBI:456216"/>
        <dbReference type="ChEBI" id="CHEBI:597326"/>
        <dbReference type="EC" id="2.7.1.35"/>
    </reaction>
    <physiologicalReaction direction="left-to-right" evidence="13">
        <dbReference type="Rhea" id="RHEA:10225"/>
    </physiologicalReaction>
</comment>
<evidence type="ECO:0000256" key="10">
    <source>
        <dbReference type="ARBA" id="ARBA00022840"/>
    </source>
</evidence>
<evidence type="ECO:0000259" key="15">
    <source>
        <dbReference type="Pfam" id="PF08543"/>
    </source>
</evidence>
<evidence type="ECO:0000256" key="3">
    <source>
        <dbReference type="ARBA" id="ARBA00005210"/>
    </source>
</evidence>
<feature type="domain" description="CTLH/CRA C-terminal to LisH motif" evidence="16">
    <location>
        <begin position="196"/>
        <end position="251"/>
    </location>
</feature>
<accession>A0AA88H1Z7</accession>
<dbReference type="InterPro" id="IPR004625">
    <property type="entry name" value="PyrdxlKinase"/>
</dbReference>
<evidence type="ECO:0000256" key="11">
    <source>
        <dbReference type="ARBA" id="ARBA00032808"/>
    </source>
</evidence>
<proteinExistence type="inferred from homology"/>
<dbReference type="GO" id="GO:0009443">
    <property type="term" value="P:pyridoxal 5'-phosphate salvage"/>
    <property type="evidence" value="ECO:0007669"/>
    <property type="project" value="InterPro"/>
</dbReference>
<evidence type="ECO:0000256" key="8">
    <source>
        <dbReference type="ARBA" id="ARBA00022741"/>
    </source>
</evidence>
<evidence type="ECO:0000256" key="1">
    <source>
        <dbReference type="ARBA" id="ARBA00004750"/>
    </source>
</evidence>
<reference evidence="17" key="1">
    <citation type="submission" date="2023-07" db="EMBL/GenBank/DDBJ databases">
        <title>Chromosome-level genome assembly of Artemia franciscana.</title>
        <authorList>
            <person name="Jo E."/>
        </authorList>
    </citation>
    <scope>NUCLEOTIDE SEQUENCE</scope>
    <source>
        <tissue evidence="17">Whole body</tissue>
    </source>
</reference>
<comment type="catalytic activity">
    <reaction evidence="12">
        <text>pyridoxamine + ATP = pyridoxamine 5'-phosphate + ADP + H(+)</text>
        <dbReference type="Rhea" id="RHEA:25104"/>
        <dbReference type="ChEBI" id="CHEBI:15378"/>
        <dbReference type="ChEBI" id="CHEBI:30616"/>
        <dbReference type="ChEBI" id="CHEBI:57761"/>
        <dbReference type="ChEBI" id="CHEBI:58451"/>
        <dbReference type="ChEBI" id="CHEBI:456216"/>
        <dbReference type="EC" id="2.7.1.35"/>
    </reaction>
    <physiologicalReaction direction="left-to-right" evidence="12">
        <dbReference type="Rhea" id="RHEA:25105"/>
    </physiologicalReaction>
</comment>
<sequence length="253" mass="28824">MEIIRAKSGDKMQNFFKHWNIRMEPSKLGRYPPIATRRCKLIRSDDIAIRALAFFGIDSIMVAKELVWTHANIATRVTSRKHPADNCWGYNGKMYVPKELVPIYAKEEVKVADILTPNQYEAELLTGMKIASEEDAVRVIDYLHKEGVKIVVLSSTDLGSDDELISSASFATVHPFIYQCLANRYVNQLNKGFYTIIEFQLLMATLLYVSHGMDQSPYRHLLDPFLWVDVSETFTRDACTLLGLSIDSPLAVW</sequence>
<evidence type="ECO:0000256" key="6">
    <source>
        <dbReference type="ARBA" id="ARBA00018134"/>
    </source>
</evidence>
<evidence type="ECO:0000256" key="2">
    <source>
        <dbReference type="ARBA" id="ARBA00004835"/>
    </source>
</evidence>
<evidence type="ECO:0000256" key="5">
    <source>
        <dbReference type="ARBA" id="ARBA00012104"/>
    </source>
</evidence>
<keyword evidence="18" id="KW-1185">Reference proteome</keyword>
<dbReference type="InterPro" id="IPR024964">
    <property type="entry name" value="CTLH/CRA"/>
</dbReference>
<comment type="similarity">
    <text evidence="4">Belongs to the pyridoxine kinase family.</text>
</comment>
<dbReference type="PANTHER" id="PTHR10534">
    <property type="entry name" value="PYRIDOXAL KINASE"/>
    <property type="match status" value="1"/>
</dbReference>
<dbReference type="AlphaFoldDB" id="A0AA88H1Z7"/>
<dbReference type="Gene3D" id="3.40.1190.20">
    <property type="match status" value="1"/>
</dbReference>
<dbReference type="Pfam" id="PF10607">
    <property type="entry name" value="CTLH"/>
    <property type="match status" value="1"/>
</dbReference>
<dbReference type="Proteomes" id="UP001187531">
    <property type="component" value="Unassembled WGS sequence"/>
</dbReference>
<comment type="catalytic activity">
    <reaction evidence="14">
        <text>pyridoxine + ATP = pyridoxine 5'-phosphate + ADP + H(+)</text>
        <dbReference type="Rhea" id="RHEA:25108"/>
        <dbReference type="ChEBI" id="CHEBI:15378"/>
        <dbReference type="ChEBI" id="CHEBI:16709"/>
        <dbReference type="ChEBI" id="CHEBI:30616"/>
        <dbReference type="ChEBI" id="CHEBI:58589"/>
        <dbReference type="ChEBI" id="CHEBI:456216"/>
        <dbReference type="EC" id="2.7.1.35"/>
    </reaction>
    <physiologicalReaction direction="left-to-right" evidence="14">
        <dbReference type="Rhea" id="RHEA:25109"/>
    </physiologicalReaction>
</comment>
<gene>
    <name evidence="17" type="ORF">QYM36_018726</name>
</gene>